<name>A0A814C809_9BILA</name>
<dbReference type="EMBL" id="CAJNOL010001489">
    <property type="protein sequence ID" value="CAF1369450.1"/>
    <property type="molecule type" value="Genomic_DNA"/>
</dbReference>
<evidence type="ECO:0000313" key="2">
    <source>
        <dbReference type="EMBL" id="CAF1369450.1"/>
    </source>
</evidence>
<organism evidence="1 3">
    <name type="scientific">Rotaria sordida</name>
    <dbReference type="NCBI Taxonomy" id="392033"/>
    <lineage>
        <taxon>Eukaryota</taxon>
        <taxon>Metazoa</taxon>
        <taxon>Spiralia</taxon>
        <taxon>Gnathifera</taxon>
        <taxon>Rotifera</taxon>
        <taxon>Eurotatoria</taxon>
        <taxon>Bdelloidea</taxon>
        <taxon>Philodinida</taxon>
        <taxon>Philodinidae</taxon>
        <taxon>Rotaria</taxon>
    </lineage>
</organism>
<evidence type="ECO:0000313" key="1">
    <source>
        <dbReference type="EMBL" id="CAF0936659.1"/>
    </source>
</evidence>
<evidence type="ECO:0000313" key="4">
    <source>
        <dbReference type="Proteomes" id="UP000663870"/>
    </source>
</evidence>
<keyword evidence="4" id="KW-1185">Reference proteome</keyword>
<dbReference type="Proteomes" id="UP000663864">
    <property type="component" value="Unassembled WGS sequence"/>
</dbReference>
<sequence>MFPNLKFLNYNPYDSYYQIISFAKLPLSVCSSTLFELHINVRNAEDCLHLLDGRFNQLHVFNVKIQSALSSIPTISEEKLLSLRYFSLTCVSKMYFYDTIVIPLLHRMSNLEELRLYFNCSREESFVDGNDLKTNILIHLPRLTTFKFNICSFINHYNQSDLLSNEDIRNTFRDFSNNEIISCVDYFPDENKGQCHIYSYPFTLISYERITNNFPGGLFPYVRKVSLFDEQPFQHEFFIRIQKSFPFIKKLTVTNWKAQNHKQHEKSKDDNRDLSLIHYQHLTSLFLTEVHDDYIEEFLLDTKTALPFNLTLYVDYYSIRRVTHHFKRIETRINCSKINCVYLDNVHHFSKDFRNYFLSTEYM</sequence>
<dbReference type="Proteomes" id="UP000663870">
    <property type="component" value="Unassembled WGS sequence"/>
</dbReference>
<comment type="caution">
    <text evidence="1">The sequence shown here is derived from an EMBL/GenBank/DDBJ whole genome shotgun (WGS) entry which is preliminary data.</text>
</comment>
<dbReference type="EMBL" id="CAJNOT010000311">
    <property type="protein sequence ID" value="CAF0936659.1"/>
    <property type="molecule type" value="Genomic_DNA"/>
</dbReference>
<accession>A0A814C809</accession>
<protein>
    <submittedName>
        <fullName evidence="1">Uncharacterized protein</fullName>
    </submittedName>
</protein>
<proteinExistence type="predicted"/>
<gene>
    <name evidence="2" type="ORF">JXQ802_LOCUS33067</name>
    <name evidence="1" type="ORF">ZHD862_LOCUS9236</name>
</gene>
<dbReference type="AlphaFoldDB" id="A0A814C809"/>
<evidence type="ECO:0000313" key="3">
    <source>
        <dbReference type="Proteomes" id="UP000663864"/>
    </source>
</evidence>
<reference evidence="1" key="1">
    <citation type="submission" date="2021-02" db="EMBL/GenBank/DDBJ databases">
        <authorList>
            <person name="Nowell W R."/>
        </authorList>
    </citation>
    <scope>NUCLEOTIDE SEQUENCE</scope>
</reference>